<dbReference type="EMBL" id="BGZK01000176">
    <property type="protein sequence ID" value="GBP26090.1"/>
    <property type="molecule type" value="Genomic_DNA"/>
</dbReference>
<keyword evidence="1" id="KW-0812">Transmembrane</keyword>
<evidence type="ECO:0000256" key="1">
    <source>
        <dbReference type="SAM" id="Phobius"/>
    </source>
</evidence>
<keyword evidence="1" id="KW-0472">Membrane</keyword>
<gene>
    <name evidence="2" type="ORF">EVAR_15103_1</name>
</gene>
<sequence>MIALFAVSAVASFSLLTIITAVLMLRSAIMWMRLIKDPNGILVKIPPIRRDFSKSSVKIIAFILIGVCKGKTSRRAARKWSPPSMITRNPKIVNSALPAFRFFVRIRMSMEEDWGSGRGVSCRDFNSLGKQTTEKAATTLYDNTVDIGRKAIGPNAGRKLEYRYFPYGWYGLYILEVFRCCGGRDWKKWRFG</sequence>
<evidence type="ECO:0000313" key="2">
    <source>
        <dbReference type="EMBL" id="GBP26090.1"/>
    </source>
</evidence>
<evidence type="ECO:0000313" key="3">
    <source>
        <dbReference type="Proteomes" id="UP000299102"/>
    </source>
</evidence>
<comment type="caution">
    <text evidence="2">The sequence shown here is derived from an EMBL/GenBank/DDBJ whole genome shotgun (WGS) entry which is preliminary data.</text>
</comment>
<feature type="transmembrane region" description="Helical" evidence="1">
    <location>
        <begin position="6"/>
        <end position="25"/>
    </location>
</feature>
<protein>
    <submittedName>
        <fullName evidence="2">Uncharacterized protein</fullName>
    </submittedName>
</protein>
<accession>A0A4C1UIV4</accession>
<reference evidence="2 3" key="1">
    <citation type="journal article" date="2019" name="Commun. Biol.">
        <title>The bagworm genome reveals a unique fibroin gene that provides high tensile strength.</title>
        <authorList>
            <person name="Kono N."/>
            <person name="Nakamura H."/>
            <person name="Ohtoshi R."/>
            <person name="Tomita M."/>
            <person name="Numata K."/>
            <person name="Arakawa K."/>
        </authorList>
    </citation>
    <scope>NUCLEOTIDE SEQUENCE [LARGE SCALE GENOMIC DNA]</scope>
</reference>
<keyword evidence="1" id="KW-1133">Transmembrane helix</keyword>
<dbReference type="Proteomes" id="UP000299102">
    <property type="component" value="Unassembled WGS sequence"/>
</dbReference>
<organism evidence="2 3">
    <name type="scientific">Eumeta variegata</name>
    <name type="common">Bagworm moth</name>
    <name type="synonym">Eumeta japonica</name>
    <dbReference type="NCBI Taxonomy" id="151549"/>
    <lineage>
        <taxon>Eukaryota</taxon>
        <taxon>Metazoa</taxon>
        <taxon>Ecdysozoa</taxon>
        <taxon>Arthropoda</taxon>
        <taxon>Hexapoda</taxon>
        <taxon>Insecta</taxon>
        <taxon>Pterygota</taxon>
        <taxon>Neoptera</taxon>
        <taxon>Endopterygota</taxon>
        <taxon>Lepidoptera</taxon>
        <taxon>Glossata</taxon>
        <taxon>Ditrysia</taxon>
        <taxon>Tineoidea</taxon>
        <taxon>Psychidae</taxon>
        <taxon>Oiketicinae</taxon>
        <taxon>Eumeta</taxon>
    </lineage>
</organism>
<proteinExistence type="predicted"/>
<name>A0A4C1UIV4_EUMVA</name>
<keyword evidence="3" id="KW-1185">Reference proteome</keyword>
<dbReference type="AlphaFoldDB" id="A0A4C1UIV4"/>